<evidence type="ECO:0000313" key="2">
    <source>
        <dbReference type="EMBL" id="MVW60031.1"/>
    </source>
</evidence>
<evidence type="ECO:0000313" key="3">
    <source>
        <dbReference type="Proteomes" id="UP000443353"/>
    </source>
</evidence>
<gene>
    <name evidence="2" type="ORF">GPY61_08800</name>
</gene>
<dbReference type="PANTHER" id="PTHR46388">
    <property type="entry name" value="NHL REPEAT-CONTAINING PROTEIN 2"/>
    <property type="match status" value="1"/>
</dbReference>
<keyword evidence="3" id="KW-1185">Reference proteome</keyword>
<feature type="signal peptide" evidence="1">
    <location>
        <begin position="1"/>
        <end position="28"/>
    </location>
</feature>
<dbReference type="AlphaFoldDB" id="A0A7X3K7L5"/>
<organism evidence="2 3">
    <name type="scientific">Massilia cellulosiltytica</name>
    <dbReference type="NCBI Taxonomy" id="2683234"/>
    <lineage>
        <taxon>Bacteria</taxon>
        <taxon>Pseudomonadati</taxon>
        <taxon>Pseudomonadota</taxon>
        <taxon>Betaproteobacteria</taxon>
        <taxon>Burkholderiales</taxon>
        <taxon>Oxalobacteraceae</taxon>
        <taxon>Telluria group</taxon>
        <taxon>Massilia</taxon>
    </lineage>
</organism>
<dbReference type="InterPro" id="IPR011042">
    <property type="entry name" value="6-blade_b-propeller_TolB-like"/>
</dbReference>
<reference evidence="2 3" key="1">
    <citation type="submission" date="2019-12" db="EMBL/GenBank/DDBJ databases">
        <authorList>
            <person name="Li C."/>
            <person name="Zhao J."/>
        </authorList>
    </citation>
    <scope>NUCLEOTIDE SEQUENCE [LARGE SCALE GENOMIC DNA]</scope>
    <source>
        <strain evidence="2 3">NEAU-DD11</strain>
    </source>
</reference>
<dbReference type="SUPFAM" id="SSF101898">
    <property type="entry name" value="NHL repeat"/>
    <property type="match status" value="1"/>
</dbReference>
<protein>
    <recommendedName>
        <fullName evidence="4">NHL repeat-containing protein</fullName>
    </recommendedName>
</protein>
<keyword evidence="1" id="KW-0732">Signal</keyword>
<evidence type="ECO:0000256" key="1">
    <source>
        <dbReference type="SAM" id="SignalP"/>
    </source>
</evidence>
<dbReference type="EMBL" id="WSES01000002">
    <property type="protein sequence ID" value="MVW60031.1"/>
    <property type="molecule type" value="Genomic_DNA"/>
</dbReference>
<evidence type="ECO:0008006" key="4">
    <source>
        <dbReference type="Google" id="ProtNLM"/>
    </source>
</evidence>
<dbReference type="Gene3D" id="2.120.10.30">
    <property type="entry name" value="TolB, C-terminal domain"/>
    <property type="match status" value="2"/>
</dbReference>
<sequence>MFNIPATVSARRAILVAATATLLSSCGGGGGSPATTAPSTPPVNNQAIVLLARNPTGNYLRGAIAVGPDDTLFVANDANATIFKLTQDGVVSGFVGKDGVPPGTDGTGSAAGFTKQIAKLLFDKNSQVLYALDGWGLQTYDGSPAVALRRITLDGVTSTMSLSRFPTHAPANRLLPQNLGDNPSTLALGPDGTLYATTAIMAGGGSSTPATGSHEAQHRGWRTVDSNGGGRLLFVQESGSFVPGYSDPSPPVSYQFPADLSATAGMLGVALTGLAVDRAGNGYISDLKRHIIVKVTPGGSASIFAGTADKPGAADGTGTAAQFNGPGEMVIDKADNLYVVDGGNQTIRKITPGGVVTTVAGQVGLWQTRPGPLPGGLNNPGGLAIDDKGRLYVTVADGVVRVQLP</sequence>
<feature type="chain" id="PRO_5030987506" description="NHL repeat-containing protein" evidence="1">
    <location>
        <begin position="29"/>
        <end position="405"/>
    </location>
</feature>
<proteinExistence type="predicted"/>
<accession>A0A7X3K7L5</accession>
<dbReference type="Proteomes" id="UP000443353">
    <property type="component" value="Unassembled WGS sequence"/>
</dbReference>
<dbReference type="RefSeq" id="WP_160408185.1">
    <property type="nucleotide sequence ID" value="NZ_WSES01000002.1"/>
</dbReference>
<dbReference type="PANTHER" id="PTHR46388:SF2">
    <property type="entry name" value="NHL REPEAT-CONTAINING PROTEIN 2"/>
    <property type="match status" value="1"/>
</dbReference>
<name>A0A7X3K7L5_9BURK</name>
<comment type="caution">
    <text evidence="2">The sequence shown here is derived from an EMBL/GenBank/DDBJ whole genome shotgun (WGS) entry which is preliminary data.</text>
</comment>